<dbReference type="InterPro" id="IPR036390">
    <property type="entry name" value="WH_DNA-bd_sf"/>
</dbReference>
<keyword evidence="4" id="KW-0804">Transcription</keyword>
<protein>
    <submittedName>
        <fullName evidence="6">DNA-binding transcriptional LysR family regulator</fullName>
    </submittedName>
</protein>
<dbReference type="GO" id="GO:0003700">
    <property type="term" value="F:DNA-binding transcription factor activity"/>
    <property type="evidence" value="ECO:0007669"/>
    <property type="project" value="InterPro"/>
</dbReference>
<dbReference type="Pfam" id="PF03466">
    <property type="entry name" value="LysR_substrate"/>
    <property type="match status" value="1"/>
</dbReference>
<accession>A0A3D9XSI1</accession>
<name>A0A3D9XSI1_PARVE</name>
<dbReference type="SUPFAM" id="SSF53850">
    <property type="entry name" value="Periplasmic binding protein-like II"/>
    <property type="match status" value="1"/>
</dbReference>
<evidence type="ECO:0000259" key="5">
    <source>
        <dbReference type="PROSITE" id="PS50931"/>
    </source>
</evidence>
<gene>
    <name evidence="6" type="ORF">BDD41_1954</name>
</gene>
<feature type="domain" description="HTH lysR-type" evidence="5">
    <location>
        <begin position="6"/>
        <end position="63"/>
    </location>
</feature>
<dbReference type="Gene3D" id="3.40.190.10">
    <property type="entry name" value="Periplasmic binding protein-like II"/>
    <property type="match status" value="2"/>
</dbReference>
<organism evidence="6 7">
    <name type="scientific">Paracoccus versutus</name>
    <name type="common">Thiobacillus versutus</name>
    <dbReference type="NCBI Taxonomy" id="34007"/>
    <lineage>
        <taxon>Bacteria</taxon>
        <taxon>Pseudomonadati</taxon>
        <taxon>Pseudomonadota</taxon>
        <taxon>Alphaproteobacteria</taxon>
        <taxon>Rhodobacterales</taxon>
        <taxon>Paracoccaceae</taxon>
        <taxon>Paracoccus</taxon>
    </lineage>
</organism>
<dbReference type="FunFam" id="1.10.10.10:FF:000001">
    <property type="entry name" value="LysR family transcriptional regulator"/>
    <property type="match status" value="1"/>
</dbReference>
<dbReference type="GO" id="GO:0003677">
    <property type="term" value="F:DNA binding"/>
    <property type="evidence" value="ECO:0007669"/>
    <property type="project" value="UniProtKB-KW"/>
</dbReference>
<dbReference type="GO" id="GO:0032993">
    <property type="term" value="C:protein-DNA complex"/>
    <property type="evidence" value="ECO:0007669"/>
    <property type="project" value="TreeGrafter"/>
</dbReference>
<evidence type="ECO:0000256" key="3">
    <source>
        <dbReference type="ARBA" id="ARBA00023125"/>
    </source>
</evidence>
<dbReference type="InterPro" id="IPR036388">
    <property type="entry name" value="WH-like_DNA-bd_sf"/>
</dbReference>
<keyword evidence="3 6" id="KW-0238">DNA-binding</keyword>
<proteinExistence type="inferred from homology"/>
<dbReference type="CDD" id="cd08414">
    <property type="entry name" value="PBP2_LTTR_aromatics_like"/>
    <property type="match status" value="1"/>
</dbReference>
<dbReference type="PRINTS" id="PR00039">
    <property type="entry name" value="HTHLYSR"/>
</dbReference>
<comment type="similarity">
    <text evidence="1">Belongs to the LysR transcriptional regulatory family.</text>
</comment>
<evidence type="ECO:0000313" key="6">
    <source>
        <dbReference type="EMBL" id="REF73397.1"/>
    </source>
</evidence>
<reference evidence="6 7" key="1">
    <citation type="submission" date="2018-08" db="EMBL/GenBank/DDBJ databases">
        <title>Genomic Encyclopedia of Archaeal and Bacterial Type Strains, Phase II (KMG-II): from individual species to whole genera.</title>
        <authorList>
            <person name="Goeker M."/>
        </authorList>
    </citation>
    <scope>NUCLEOTIDE SEQUENCE [LARGE SCALE GENOMIC DNA]</scope>
    <source>
        <strain evidence="6 7">DSM 17099</strain>
    </source>
</reference>
<comment type="caution">
    <text evidence="6">The sequence shown here is derived from an EMBL/GenBank/DDBJ whole genome shotgun (WGS) entry which is preliminary data.</text>
</comment>
<evidence type="ECO:0000256" key="4">
    <source>
        <dbReference type="ARBA" id="ARBA00023163"/>
    </source>
</evidence>
<dbReference type="PANTHER" id="PTHR30346">
    <property type="entry name" value="TRANSCRIPTIONAL DUAL REGULATOR HCAR-RELATED"/>
    <property type="match status" value="1"/>
</dbReference>
<dbReference type="PROSITE" id="PS50931">
    <property type="entry name" value="HTH_LYSR"/>
    <property type="match status" value="1"/>
</dbReference>
<evidence type="ECO:0000256" key="1">
    <source>
        <dbReference type="ARBA" id="ARBA00009437"/>
    </source>
</evidence>
<dbReference type="InterPro" id="IPR000847">
    <property type="entry name" value="LysR_HTH_N"/>
</dbReference>
<dbReference type="AlphaFoldDB" id="A0A3D9XSI1"/>
<dbReference type="InterPro" id="IPR005119">
    <property type="entry name" value="LysR_subst-bd"/>
</dbReference>
<dbReference type="PANTHER" id="PTHR30346:SF0">
    <property type="entry name" value="HCA OPERON TRANSCRIPTIONAL ACTIVATOR HCAR"/>
    <property type="match status" value="1"/>
</dbReference>
<dbReference type="EMBL" id="QTUJ01000001">
    <property type="protein sequence ID" value="REF73397.1"/>
    <property type="molecule type" value="Genomic_DNA"/>
</dbReference>
<sequence>MPDIAFDLRYLRYAILVAQHGSFRSAAESLDLSQSTVSRRVRLLERVLGVPLFERDHKGAKLTAAGQRFVQDATVGANLLTDAIRDLQNIHRGGVGEIRIGLMLSLAGGFLADLLKSFRSRYPDAEITVEELSSDCAKIGLLCNRVDVAFLPNVEEIPGCQAIELWGERVFCALPKDHRLADREALSWEDIAEEAFLVPSGGAGAELDVYFLRKLSGGKTDVHMSMQSVGRENLLNMVSDGYGVALLLSSATQQRHEDVAFIPLAELREPVRFSAVWSQTNANPVAQRLLEMARKNAGKPRTGK</sequence>
<keyword evidence="2" id="KW-0805">Transcription regulation</keyword>
<evidence type="ECO:0000256" key="2">
    <source>
        <dbReference type="ARBA" id="ARBA00023015"/>
    </source>
</evidence>
<dbReference type="RefSeq" id="WP_116221483.1">
    <property type="nucleotide sequence ID" value="NZ_CP038196.1"/>
</dbReference>
<dbReference type="Pfam" id="PF00126">
    <property type="entry name" value="HTH_1"/>
    <property type="match status" value="1"/>
</dbReference>
<dbReference type="Proteomes" id="UP000256941">
    <property type="component" value="Unassembled WGS sequence"/>
</dbReference>
<evidence type="ECO:0000313" key="7">
    <source>
        <dbReference type="Proteomes" id="UP000256941"/>
    </source>
</evidence>
<dbReference type="SUPFAM" id="SSF46785">
    <property type="entry name" value="Winged helix' DNA-binding domain"/>
    <property type="match status" value="1"/>
</dbReference>
<dbReference type="Gene3D" id="1.10.10.10">
    <property type="entry name" value="Winged helix-like DNA-binding domain superfamily/Winged helix DNA-binding domain"/>
    <property type="match status" value="1"/>
</dbReference>